<gene>
    <name evidence="2" type="ORF">PIB30_021137</name>
</gene>
<comment type="caution">
    <text evidence="2">The sequence shown here is derived from an EMBL/GenBank/DDBJ whole genome shotgun (WGS) entry which is preliminary data.</text>
</comment>
<sequence length="116" mass="12843">MGRSTLNRLGAVIATSILTMKFITDGGRVGVIHGDKQEAEKCHNATLHISKEQIPKLEKPKTSEKCLLVDLEPPEKKMQERPKPKAISSKSKSEKDPTNHKLSIIHGSKPVAQKLR</sequence>
<accession>A0ABU6R963</accession>
<protein>
    <submittedName>
        <fullName evidence="2">Uncharacterized protein</fullName>
    </submittedName>
</protein>
<keyword evidence="3" id="KW-1185">Reference proteome</keyword>
<reference evidence="2 3" key="1">
    <citation type="journal article" date="2023" name="Plants (Basel)">
        <title>Bridging the Gap: Combining Genomics and Transcriptomics Approaches to Understand Stylosanthes scabra, an Orphan Legume from the Brazilian Caatinga.</title>
        <authorList>
            <person name="Ferreira-Neto J.R.C."/>
            <person name="da Silva M.D."/>
            <person name="Binneck E."/>
            <person name="de Melo N.F."/>
            <person name="da Silva R.H."/>
            <person name="de Melo A.L.T.M."/>
            <person name="Pandolfi V."/>
            <person name="Bustamante F.O."/>
            <person name="Brasileiro-Vidal A.C."/>
            <person name="Benko-Iseppon A.M."/>
        </authorList>
    </citation>
    <scope>NUCLEOTIDE SEQUENCE [LARGE SCALE GENOMIC DNA]</scope>
    <source>
        <tissue evidence="2">Leaves</tissue>
    </source>
</reference>
<name>A0ABU6R963_9FABA</name>
<proteinExistence type="predicted"/>
<dbReference type="EMBL" id="JASCZI010030277">
    <property type="protein sequence ID" value="MED6120468.1"/>
    <property type="molecule type" value="Genomic_DNA"/>
</dbReference>
<feature type="compositionally biased region" description="Basic and acidic residues" evidence="1">
    <location>
        <begin position="73"/>
        <end position="83"/>
    </location>
</feature>
<evidence type="ECO:0000313" key="2">
    <source>
        <dbReference type="EMBL" id="MED6120468.1"/>
    </source>
</evidence>
<evidence type="ECO:0000313" key="3">
    <source>
        <dbReference type="Proteomes" id="UP001341840"/>
    </source>
</evidence>
<dbReference type="Proteomes" id="UP001341840">
    <property type="component" value="Unassembled WGS sequence"/>
</dbReference>
<organism evidence="2 3">
    <name type="scientific">Stylosanthes scabra</name>
    <dbReference type="NCBI Taxonomy" id="79078"/>
    <lineage>
        <taxon>Eukaryota</taxon>
        <taxon>Viridiplantae</taxon>
        <taxon>Streptophyta</taxon>
        <taxon>Embryophyta</taxon>
        <taxon>Tracheophyta</taxon>
        <taxon>Spermatophyta</taxon>
        <taxon>Magnoliopsida</taxon>
        <taxon>eudicotyledons</taxon>
        <taxon>Gunneridae</taxon>
        <taxon>Pentapetalae</taxon>
        <taxon>rosids</taxon>
        <taxon>fabids</taxon>
        <taxon>Fabales</taxon>
        <taxon>Fabaceae</taxon>
        <taxon>Papilionoideae</taxon>
        <taxon>50 kb inversion clade</taxon>
        <taxon>dalbergioids sensu lato</taxon>
        <taxon>Dalbergieae</taxon>
        <taxon>Pterocarpus clade</taxon>
        <taxon>Stylosanthes</taxon>
    </lineage>
</organism>
<feature type="region of interest" description="Disordered" evidence="1">
    <location>
        <begin position="69"/>
        <end position="116"/>
    </location>
</feature>
<evidence type="ECO:0000256" key="1">
    <source>
        <dbReference type="SAM" id="MobiDB-lite"/>
    </source>
</evidence>